<evidence type="ECO:0000256" key="1">
    <source>
        <dbReference type="ARBA" id="ARBA00022801"/>
    </source>
</evidence>
<accession>A0ABX8EEF8</accession>
<proteinExistence type="predicted"/>
<organism evidence="4 5">
    <name type="scientific">Nocardioides aquaticus</name>
    <dbReference type="NCBI Taxonomy" id="160826"/>
    <lineage>
        <taxon>Bacteria</taxon>
        <taxon>Bacillati</taxon>
        <taxon>Actinomycetota</taxon>
        <taxon>Actinomycetes</taxon>
        <taxon>Propionibacteriales</taxon>
        <taxon>Nocardioidaceae</taxon>
        <taxon>Nocardioides</taxon>
    </lineage>
</organism>
<feature type="domain" description="BD-FAE-like" evidence="3">
    <location>
        <begin position="80"/>
        <end position="255"/>
    </location>
</feature>
<evidence type="ECO:0000256" key="2">
    <source>
        <dbReference type="SAM" id="MobiDB-lite"/>
    </source>
</evidence>
<dbReference type="InterPro" id="IPR050300">
    <property type="entry name" value="GDXG_lipolytic_enzyme"/>
</dbReference>
<gene>
    <name evidence="4" type="ORF">ENKNEFLB_00638</name>
</gene>
<dbReference type="PANTHER" id="PTHR48081">
    <property type="entry name" value="AB HYDROLASE SUPERFAMILY PROTEIN C4A8.06C"/>
    <property type="match status" value="1"/>
</dbReference>
<feature type="region of interest" description="Disordered" evidence="2">
    <location>
        <begin position="39"/>
        <end position="59"/>
    </location>
</feature>
<dbReference type="Proteomes" id="UP000679307">
    <property type="component" value="Chromosome"/>
</dbReference>
<evidence type="ECO:0000259" key="3">
    <source>
        <dbReference type="Pfam" id="PF20434"/>
    </source>
</evidence>
<reference evidence="4 5" key="1">
    <citation type="submission" date="2021-05" db="EMBL/GenBank/DDBJ databases">
        <title>Complete genome of Nocardioides aquaticus KCTC 9944T isolated from meromictic and hypersaline Ekho Lake, Antarctica.</title>
        <authorList>
            <person name="Hwang K."/>
            <person name="Kim K.M."/>
            <person name="Choe H."/>
        </authorList>
    </citation>
    <scope>NUCLEOTIDE SEQUENCE [LARGE SCALE GENOMIC DNA]</scope>
    <source>
        <strain evidence="4 5">KCTC 9944</strain>
    </source>
</reference>
<protein>
    <recommendedName>
        <fullName evidence="3">BD-FAE-like domain-containing protein</fullName>
    </recommendedName>
</protein>
<dbReference type="InterPro" id="IPR049492">
    <property type="entry name" value="BD-FAE-like_dom"/>
</dbReference>
<dbReference type="Pfam" id="PF20434">
    <property type="entry name" value="BD-FAE"/>
    <property type="match status" value="1"/>
</dbReference>
<dbReference type="EMBL" id="CP075371">
    <property type="protein sequence ID" value="QVT78265.1"/>
    <property type="molecule type" value="Genomic_DNA"/>
</dbReference>
<dbReference type="PANTHER" id="PTHR48081:SF33">
    <property type="entry name" value="KYNURENINE FORMAMIDASE"/>
    <property type="match status" value="1"/>
</dbReference>
<sequence length="299" mass="30856">MGLTVVRAWFTPRVSPMRRRTLLRGLGLLAGAGAVGGLSSCGDDPVPPPPPTSPDGLPQGRLTYGDDPSQYAELSRPAGEPRGVVVVLHGGFWRAEYGLDLGRPLAADLTGRGWVTLNVEYRRVGDGGGVPETLDDVAAAIDLLARTDLGLDLTTVVTLGHSAGGHLAAWAASRGRDERWAGGVDVTAVVSQAGVLDLRAAAEEGVGGSAVEDLLGHPYGPDDAIVDPARQVPLDVPVWCVHGTSDPIVPPSQSVGYVEAATAAGAEATLVEVDGDHFTVIDVSSTAWARTVEVLDSLG</sequence>
<evidence type="ECO:0000313" key="4">
    <source>
        <dbReference type="EMBL" id="QVT78265.1"/>
    </source>
</evidence>
<evidence type="ECO:0000313" key="5">
    <source>
        <dbReference type="Proteomes" id="UP000679307"/>
    </source>
</evidence>
<name>A0ABX8EEF8_9ACTN</name>
<keyword evidence="1" id="KW-0378">Hydrolase</keyword>
<keyword evidence="5" id="KW-1185">Reference proteome</keyword>